<evidence type="ECO:0000313" key="2">
    <source>
        <dbReference type="Proteomes" id="UP000663887"/>
    </source>
</evidence>
<name>A0A816T862_9BILA</name>
<dbReference type="AlphaFoldDB" id="A0A816T862"/>
<dbReference type="EMBL" id="CAJNRG010007301">
    <property type="protein sequence ID" value="CAF2093146.1"/>
    <property type="molecule type" value="Genomic_DNA"/>
</dbReference>
<dbReference type="Proteomes" id="UP000663887">
    <property type="component" value="Unassembled WGS sequence"/>
</dbReference>
<sequence length="177" mass="19884">MSTMSTIGNTVNDEKFAQIYTVDETVVQLLNNERTIKNVKPGVSSTALGFHAYLSGIHHIRISIDAGRATFGIRSRNIPPILDEYGSNCYNYSPSMYGWVKDCGRILDGIFYRYSDDQLIRGGPVYTITLNCDEHRLSMVDESTRIQDDIEVDICRAPLPWCLLIGLTRSISQVSLL</sequence>
<protein>
    <submittedName>
        <fullName evidence="1">Uncharacterized protein</fullName>
    </submittedName>
</protein>
<organism evidence="1 2">
    <name type="scientific">Rotaria magnacalcarata</name>
    <dbReference type="NCBI Taxonomy" id="392030"/>
    <lineage>
        <taxon>Eukaryota</taxon>
        <taxon>Metazoa</taxon>
        <taxon>Spiralia</taxon>
        <taxon>Gnathifera</taxon>
        <taxon>Rotifera</taxon>
        <taxon>Eurotatoria</taxon>
        <taxon>Bdelloidea</taxon>
        <taxon>Philodinida</taxon>
        <taxon>Philodinidae</taxon>
        <taxon>Rotaria</taxon>
    </lineage>
</organism>
<comment type="caution">
    <text evidence="1">The sequence shown here is derived from an EMBL/GenBank/DDBJ whole genome shotgun (WGS) entry which is preliminary data.</text>
</comment>
<evidence type="ECO:0000313" key="1">
    <source>
        <dbReference type="EMBL" id="CAF2093146.1"/>
    </source>
</evidence>
<gene>
    <name evidence="1" type="ORF">XDN619_LOCUS17109</name>
</gene>
<accession>A0A816T862</accession>
<reference evidence="1" key="1">
    <citation type="submission" date="2021-02" db="EMBL/GenBank/DDBJ databases">
        <authorList>
            <person name="Nowell W R."/>
        </authorList>
    </citation>
    <scope>NUCLEOTIDE SEQUENCE</scope>
</reference>
<proteinExistence type="predicted"/>